<keyword evidence="3" id="KW-0489">Methyltransferase</keyword>
<dbReference type="GO" id="GO:0004190">
    <property type="term" value="F:aspartic-type endopeptidase activity"/>
    <property type="evidence" value="ECO:0007669"/>
    <property type="project" value="UniProtKB-EC"/>
</dbReference>
<reference evidence="3 4" key="1">
    <citation type="submission" date="2017-02" db="EMBL/GenBank/DDBJ databases">
        <authorList>
            <person name="Peterson S.W."/>
        </authorList>
    </citation>
    <scope>NUCLEOTIDE SEQUENCE [LARGE SCALE GENOMIC DNA]</scope>
    <source>
        <strain evidence="3 4">CIP104813</strain>
    </source>
</reference>
<evidence type="ECO:0000259" key="2">
    <source>
        <dbReference type="Pfam" id="PF01478"/>
    </source>
</evidence>
<keyword evidence="1" id="KW-0812">Transmembrane</keyword>
<feature type="domain" description="Prepilin type IV endopeptidase peptidase" evidence="2">
    <location>
        <begin position="16"/>
        <end position="126"/>
    </location>
</feature>
<keyword evidence="1" id="KW-0472">Membrane</keyword>
<evidence type="ECO:0000313" key="4">
    <source>
        <dbReference type="Proteomes" id="UP000195981"/>
    </source>
</evidence>
<keyword evidence="3" id="KW-0378">Hydrolase</keyword>
<dbReference type="RefSeq" id="WP_087102426.1">
    <property type="nucleotide sequence ID" value="NZ_FWFG01000025.1"/>
</dbReference>
<dbReference type="GO" id="GO:0032259">
    <property type="term" value="P:methylation"/>
    <property type="evidence" value="ECO:0007669"/>
    <property type="project" value="UniProtKB-KW"/>
</dbReference>
<feature type="transmembrane region" description="Helical" evidence="1">
    <location>
        <begin position="63"/>
        <end position="84"/>
    </location>
</feature>
<protein>
    <submittedName>
        <fullName evidence="3">Leader peptidase (Prepilin peptidase) / N-methyltransferase</fullName>
        <ecNumber evidence="3">2.1.1.-</ecNumber>
        <ecNumber evidence="3">3.4.23.43</ecNumber>
    </submittedName>
</protein>
<keyword evidence="4" id="KW-1185">Reference proteome</keyword>
<dbReference type="Pfam" id="PF01478">
    <property type="entry name" value="Peptidase_A24"/>
    <property type="match status" value="1"/>
</dbReference>
<evidence type="ECO:0000313" key="3">
    <source>
        <dbReference type="EMBL" id="SLM88963.1"/>
    </source>
</evidence>
<dbReference type="GO" id="GO:0008168">
    <property type="term" value="F:methyltransferase activity"/>
    <property type="evidence" value="ECO:0007669"/>
    <property type="project" value="UniProtKB-KW"/>
</dbReference>
<evidence type="ECO:0000256" key="1">
    <source>
        <dbReference type="SAM" id="Phobius"/>
    </source>
</evidence>
<keyword evidence="1" id="KW-1133">Transmembrane helix</keyword>
<dbReference type="EC" id="2.1.1.-" evidence="3"/>
<dbReference type="InterPro" id="IPR000045">
    <property type="entry name" value="Prepilin_IV_endopep_pep"/>
</dbReference>
<gene>
    <name evidence="3" type="ORF">FM110_02730</name>
</gene>
<feature type="transmembrane region" description="Helical" evidence="1">
    <location>
        <begin position="96"/>
        <end position="129"/>
    </location>
</feature>
<proteinExistence type="predicted"/>
<name>A0A1X6WWK3_9MICO</name>
<dbReference type="EMBL" id="FWFG01000025">
    <property type="protein sequence ID" value="SLM88963.1"/>
    <property type="molecule type" value="Genomic_DNA"/>
</dbReference>
<accession>A0A1X6WWK3</accession>
<sequence length="166" mass="16322">MTALPSLAVGALAVAYLPLALALSITDVREHRLPNRLVAALTAAVGLVLLATAATVPAARSLCLGALALALLVGLLGIAVALLAPDLLGMGDAKTAPAVAAVACALGWEVLLGALLGCVLLGGAVAAAVMIRSRSARTRMAYGPVLLSSPLLGLLLAPVVRAALGV</sequence>
<dbReference type="AlphaFoldDB" id="A0A1X6WWK3"/>
<organism evidence="3 4">
    <name type="scientific">Brachybacterium nesterenkovii</name>
    <dbReference type="NCBI Taxonomy" id="47847"/>
    <lineage>
        <taxon>Bacteria</taxon>
        <taxon>Bacillati</taxon>
        <taxon>Actinomycetota</taxon>
        <taxon>Actinomycetes</taxon>
        <taxon>Micrococcales</taxon>
        <taxon>Dermabacteraceae</taxon>
        <taxon>Brachybacterium</taxon>
    </lineage>
</organism>
<feature type="transmembrane region" description="Helical" evidence="1">
    <location>
        <begin position="141"/>
        <end position="164"/>
    </location>
</feature>
<dbReference type="Proteomes" id="UP000195981">
    <property type="component" value="Unassembled WGS sequence"/>
</dbReference>
<dbReference type="EC" id="3.4.23.43" evidence="3"/>
<feature type="transmembrane region" description="Helical" evidence="1">
    <location>
        <begin position="38"/>
        <end position="56"/>
    </location>
</feature>
<dbReference type="Gene3D" id="1.20.120.1220">
    <property type="match status" value="1"/>
</dbReference>
<dbReference type="GO" id="GO:0016020">
    <property type="term" value="C:membrane"/>
    <property type="evidence" value="ECO:0007669"/>
    <property type="project" value="InterPro"/>
</dbReference>
<keyword evidence="3" id="KW-0808">Transferase</keyword>